<evidence type="ECO:0000313" key="2">
    <source>
        <dbReference type="EMBL" id="KAG8050730.1"/>
    </source>
</evidence>
<name>A0A8J5V4A5_ZIZPA</name>
<keyword evidence="1" id="KW-0472">Membrane</keyword>
<dbReference type="EMBL" id="JAAALK010000289">
    <property type="protein sequence ID" value="KAG8050730.1"/>
    <property type="molecule type" value="Genomic_DNA"/>
</dbReference>
<dbReference type="OrthoDB" id="40134at2759"/>
<reference evidence="2" key="1">
    <citation type="journal article" date="2021" name="bioRxiv">
        <title>Whole Genome Assembly and Annotation of Northern Wild Rice, Zizania palustris L., Supports a Whole Genome Duplication in the Zizania Genus.</title>
        <authorList>
            <person name="Haas M."/>
            <person name="Kono T."/>
            <person name="Macchietto M."/>
            <person name="Millas R."/>
            <person name="McGilp L."/>
            <person name="Shao M."/>
            <person name="Duquette J."/>
            <person name="Hirsch C.N."/>
            <person name="Kimball J."/>
        </authorList>
    </citation>
    <scope>NUCLEOTIDE SEQUENCE</scope>
    <source>
        <tissue evidence="2">Fresh leaf tissue</tissue>
    </source>
</reference>
<comment type="caution">
    <text evidence="2">The sequence shown here is derived from an EMBL/GenBank/DDBJ whole genome shotgun (WGS) entry which is preliminary data.</text>
</comment>
<dbReference type="Proteomes" id="UP000729402">
    <property type="component" value="Unassembled WGS sequence"/>
</dbReference>
<reference evidence="2" key="2">
    <citation type="submission" date="2021-02" db="EMBL/GenBank/DDBJ databases">
        <authorList>
            <person name="Kimball J.A."/>
            <person name="Haas M.W."/>
            <person name="Macchietto M."/>
            <person name="Kono T."/>
            <person name="Duquette J."/>
            <person name="Shao M."/>
        </authorList>
    </citation>
    <scope>NUCLEOTIDE SEQUENCE</scope>
    <source>
        <tissue evidence="2">Fresh leaf tissue</tissue>
    </source>
</reference>
<sequence length="73" mass="8116">MRGLFLIYGLGWLGSGTWWHGSFYLTTMIVGPTVLTLLYALWGMGLALGLTALSIITAITFYVYSLMSHMLDH</sequence>
<dbReference type="AlphaFoldDB" id="A0A8J5V4A5"/>
<evidence type="ECO:0000313" key="3">
    <source>
        <dbReference type="Proteomes" id="UP000729402"/>
    </source>
</evidence>
<protein>
    <submittedName>
        <fullName evidence="2">Uncharacterized protein</fullName>
    </submittedName>
</protein>
<keyword evidence="1" id="KW-0812">Transmembrane</keyword>
<proteinExistence type="predicted"/>
<keyword evidence="1" id="KW-1133">Transmembrane helix</keyword>
<feature type="transmembrane region" description="Helical" evidence="1">
    <location>
        <begin position="48"/>
        <end position="67"/>
    </location>
</feature>
<evidence type="ECO:0000256" key="1">
    <source>
        <dbReference type="SAM" id="Phobius"/>
    </source>
</evidence>
<keyword evidence="3" id="KW-1185">Reference proteome</keyword>
<gene>
    <name evidence="2" type="ORF">GUJ93_ZPchr0009g1606</name>
</gene>
<organism evidence="2 3">
    <name type="scientific">Zizania palustris</name>
    <name type="common">Northern wild rice</name>
    <dbReference type="NCBI Taxonomy" id="103762"/>
    <lineage>
        <taxon>Eukaryota</taxon>
        <taxon>Viridiplantae</taxon>
        <taxon>Streptophyta</taxon>
        <taxon>Embryophyta</taxon>
        <taxon>Tracheophyta</taxon>
        <taxon>Spermatophyta</taxon>
        <taxon>Magnoliopsida</taxon>
        <taxon>Liliopsida</taxon>
        <taxon>Poales</taxon>
        <taxon>Poaceae</taxon>
        <taxon>BOP clade</taxon>
        <taxon>Oryzoideae</taxon>
        <taxon>Oryzeae</taxon>
        <taxon>Zizaniinae</taxon>
        <taxon>Zizania</taxon>
    </lineage>
</organism>
<accession>A0A8J5V4A5</accession>